<feature type="non-terminal residue" evidence="2">
    <location>
        <position position="182"/>
    </location>
</feature>
<evidence type="ECO:0000256" key="1">
    <source>
        <dbReference type="SAM" id="MobiDB-lite"/>
    </source>
</evidence>
<proteinExistence type="predicted"/>
<dbReference type="Pfam" id="PF13332">
    <property type="entry name" value="Fil_haemagg_2"/>
    <property type="match status" value="1"/>
</dbReference>
<keyword evidence="3" id="KW-1185">Reference proteome</keyword>
<comment type="caution">
    <text evidence="2">The sequence shown here is derived from an EMBL/GenBank/DDBJ whole genome shotgun (WGS) entry which is preliminary data.</text>
</comment>
<feature type="compositionally biased region" description="Polar residues" evidence="1">
    <location>
        <begin position="45"/>
        <end position="65"/>
    </location>
</feature>
<dbReference type="Proteomes" id="UP001363010">
    <property type="component" value="Unassembled WGS sequence"/>
</dbReference>
<protein>
    <submittedName>
        <fullName evidence="2">Hemagglutinin repeat-containing protein</fullName>
    </submittedName>
</protein>
<evidence type="ECO:0000313" key="2">
    <source>
        <dbReference type="EMBL" id="MEJ8827515.1"/>
    </source>
</evidence>
<reference evidence="2 3" key="1">
    <citation type="submission" date="2024-03" db="EMBL/GenBank/DDBJ databases">
        <title>Novel species of the genus Variovorax.</title>
        <authorList>
            <person name="Liu Q."/>
            <person name="Xin Y.-H."/>
        </authorList>
    </citation>
    <scope>NUCLEOTIDE SEQUENCE [LARGE SCALE GENOMIC DNA]</scope>
    <source>
        <strain evidence="2 3">KACC 18501</strain>
    </source>
</reference>
<organism evidence="2 3">
    <name type="scientific">Variovorax humicola</name>
    <dbReference type="NCBI Taxonomy" id="1769758"/>
    <lineage>
        <taxon>Bacteria</taxon>
        <taxon>Pseudomonadati</taxon>
        <taxon>Pseudomonadota</taxon>
        <taxon>Betaproteobacteria</taxon>
        <taxon>Burkholderiales</taxon>
        <taxon>Comamonadaceae</taxon>
        <taxon>Variovorax</taxon>
    </lineage>
</organism>
<feature type="region of interest" description="Disordered" evidence="1">
    <location>
        <begin position="45"/>
        <end position="70"/>
    </location>
</feature>
<evidence type="ECO:0000313" key="3">
    <source>
        <dbReference type="Proteomes" id="UP001363010"/>
    </source>
</evidence>
<dbReference type="EMBL" id="JBBKZV010000084">
    <property type="protein sequence ID" value="MEJ8827515.1"/>
    <property type="molecule type" value="Genomic_DNA"/>
</dbReference>
<dbReference type="RefSeq" id="WP_340368529.1">
    <property type="nucleotide sequence ID" value="NZ_JBBKZV010000084.1"/>
</dbReference>
<accession>A0ABU8WBT9</accession>
<sequence length="182" mass="18564">MLSSRLSGNQVALVAGNDINAQAAQLRADEAMSLSAGRDIHLTTATRGSTELHASQQRSSSTTLSKGWALSSDAGGPVGGYGNRQFSGNSTSADIRTEAVGTTVSAGSLNTFSGRDTTLQAATVVADGNIAMVAGRNLTIESAQNTAEHASSQANNKSGFIGSWWSPGMGHIKDFSAQTSSG</sequence>
<name>A0ABU8WBT9_9BURK</name>
<dbReference type="InterPro" id="IPR025157">
    <property type="entry name" value="Hemagglutinin_rpt"/>
</dbReference>
<gene>
    <name evidence="2" type="ORF">WKW80_37010</name>
</gene>